<dbReference type="GO" id="GO:0008285">
    <property type="term" value="P:negative regulation of cell population proliferation"/>
    <property type="evidence" value="ECO:0007669"/>
    <property type="project" value="TreeGrafter"/>
</dbReference>
<dbReference type="InterPro" id="IPR036020">
    <property type="entry name" value="WW_dom_sf"/>
</dbReference>
<reference evidence="6" key="1">
    <citation type="journal article" date="2023" name="Mol. Biol. Evol.">
        <title>Third-Generation Sequencing Reveals the Adaptive Role of the Epigenome in Three Deep-Sea Polychaetes.</title>
        <authorList>
            <person name="Perez M."/>
            <person name="Aroh O."/>
            <person name="Sun Y."/>
            <person name="Lan Y."/>
            <person name="Juniper S.K."/>
            <person name="Young C.R."/>
            <person name="Angers B."/>
            <person name="Qian P.Y."/>
        </authorList>
    </citation>
    <scope>NUCLEOTIDE SEQUENCE</scope>
    <source>
        <strain evidence="6">R07B-5</strain>
    </source>
</reference>
<evidence type="ECO:0000259" key="5">
    <source>
        <dbReference type="PROSITE" id="PS50951"/>
    </source>
</evidence>
<feature type="domain" description="WW" evidence="4">
    <location>
        <begin position="292"/>
        <end position="325"/>
    </location>
</feature>
<feature type="compositionally biased region" description="Polar residues" evidence="3">
    <location>
        <begin position="50"/>
        <end position="90"/>
    </location>
</feature>
<protein>
    <submittedName>
        <fullName evidence="6">Uncharacterized protein</fullName>
    </submittedName>
</protein>
<comment type="caution">
    <text evidence="6">The sequence shown here is derived from an EMBL/GenBank/DDBJ whole genome shotgun (WGS) entry which is preliminary data.</text>
</comment>
<evidence type="ECO:0000256" key="2">
    <source>
        <dbReference type="ARBA" id="ARBA00022737"/>
    </source>
</evidence>
<dbReference type="CDD" id="cd00201">
    <property type="entry name" value="WW"/>
    <property type="match status" value="1"/>
</dbReference>
<sequence>MSMLSNKKKDSTNLYQGIAGKYVKRDTPPILRNYHAPVRHGTSFERRTTRSQTAYVPQQSYQQHAHVNRSQISARPKTTVNITPSPNPASSAVHHTPHQSAAPVSSVAFLQQSVSQPSLTQGFQNLNISANDGATGPAALAGPKSWLPVGDSTGSAVDAAVRRSHSFTSPSTTAQQQYPYEYNRIQEESMGDYYPQPSQGYYTPQEGGEEAGLAYYQQYDDNHQIQLYHQQIQQQYADNSSYMQQQQQQQLQQQQLQLQQQQTRQDLKNHQSIVSEANAGLPPPPPQQGGEMPLPPGWSIDWTLRGRKYYIDHNTQTTHWSHPLEKESLPTGWEKVESVEHGVYYVNYFSNSAQYHHPCSPIGQPYFMSNVPVNPQQALLPRPTMEYRQPNVLVPANPYLNTEVPEWLYVYWNAPPETDHKLKWDLFRLPELMCADAMLNRLFKQGLEQIVMSYEAYRMALIREMARWSQEKKASGQQRALQNTPHTAQDKSTSGQQRVLQTMPLNV</sequence>
<dbReference type="AlphaFoldDB" id="A0AAD9NWR0"/>
<dbReference type="Proteomes" id="UP001209878">
    <property type="component" value="Unassembled WGS sequence"/>
</dbReference>
<dbReference type="PANTHER" id="PTHR47522:SF2">
    <property type="entry name" value="PROTEIN SALVADOR HOMOLOG 1"/>
    <property type="match status" value="1"/>
</dbReference>
<dbReference type="PANTHER" id="PTHR47522">
    <property type="entry name" value="SALVADOR FAMILY WW DOMAIN-CONTAINING PROTEIN 1"/>
    <property type="match status" value="1"/>
</dbReference>
<evidence type="ECO:0000259" key="4">
    <source>
        <dbReference type="PROSITE" id="PS50020"/>
    </source>
</evidence>
<dbReference type="GO" id="GO:0043065">
    <property type="term" value="P:positive regulation of apoptotic process"/>
    <property type="evidence" value="ECO:0007669"/>
    <property type="project" value="TreeGrafter"/>
</dbReference>
<organism evidence="6 7">
    <name type="scientific">Ridgeia piscesae</name>
    <name type="common">Tubeworm</name>
    <dbReference type="NCBI Taxonomy" id="27915"/>
    <lineage>
        <taxon>Eukaryota</taxon>
        <taxon>Metazoa</taxon>
        <taxon>Spiralia</taxon>
        <taxon>Lophotrochozoa</taxon>
        <taxon>Annelida</taxon>
        <taxon>Polychaeta</taxon>
        <taxon>Sedentaria</taxon>
        <taxon>Canalipalpata</taxon>
        <taxon>Sabellida</taxon>
        <taxon>Siboglinidae</taxon>
        <taxon>Ridgeia</taxon>
    </lineage>
</organism>
<dbReference type="GO" id="GO:0060090">
    <property type="term" value="F:molecular adaptor activity"/>
    <property type="evidence" value="ECO:0007669"/>
    <property type="project" value="InterPro"/>
</dbReference>
<feature type="domain" description="SARAH" evidence="5">
    <location>
        <begin position="421"/>
        <end position="468"/>
    </location>
</feature>
<dbReference type="FunFam" id="2.20.70.10:FF:000035">
    <property type="entry name" value="Salvador homolog 1 (Drosophila)"/>
    <property type="match status" value="1"/>
</dbReference>
<dbReference type="SMART" id="SM00456">
    <property type="entry name" value="WW"/>
    <property type="match status" value="2"/>
</dbReference>
<dbReference type="InterPro" id="IPR030030">
    <property type="entry name" value="Sav"/>
</dbReference>
<evidence type="ECO:0000256" key="1">
    <source>
        <dbReference type="ARBA" id="ARBA00022553"/>
    </source>
</evidence>
<dbReference type="GO" id="GO:0006915">
    <property type="term" value="P:apoptotic process"/>
    <property type="evidence" value="ECO:0007669"/>
    <property type="project" value="InterPro"/>
</dbReference>
<dbReference type="InterPro" id="IPR011524">
    <property type="entry name" value="SARAH_dom"/>
</dbReference>
<dbReference type="GO" id="GO:0005829">
    <property type="term" value="C:cytosol"/>
    <property type="evidence" value="ECO:0007669"/>
    <property type="project" value="TreeGrafter"/>
</dbReference>
<dbReference type="EMBL" id="JAODUO010000292">
    <property type="protein sequence ID" value="KAK2183880.1"/>
    <property type="molecule type" value="Genomic_DNA"/>
</dbReference>
<feature type="region of interest" description="Disordered" evidence="3">
    <location>
        <begin position="473"/>
        <end position="507"/>
    </location>
</feature>
<feature type="compositionally biased region" description="Polar residues" evidence="3">
    <location>
        <begin position="475"/>
        <end position="507"/>
    </location>
</feature>
<gene>
    <name evidence="6" type="ORF">NP493_293g03039</name>
</gene>
<dbReference type="PROSITE" id="PS50020">
    <property type="entry name" value="WW_DOMAIN_2"/>
    <property type="match status" value="2"/>
</dbReference>
<accession>A0AAD9NWR0</accession>
<dbReference type="InterPro" id="IPR001202">
    <property type="entry name" value="WW_dom"/>
</dbReference>
<dbReference type="CDD" id="cd21433">
    <property type="entry name" value="SARAH_Sav"/>
    <property type="match status" value="1"/>
</dbReference>
<dbReference type="SUPFAM" id="SSF51045">
    <property type="entry name" value="WW domain"/>
    <property type="match status" value="2"/>
</dbReference>
<dbReference type="Pfam" id="PF00397">
    <property type="entry name" value="WW"/>
    <property type="match status" value="1"/>
</dbReference>
<feature type="region of interest" description="Disordered" evidence="3">
    <location>
        <begin position="38"/>
        <end position="100"/>
    </location>
</feature>
<name>A0AAD9NWR0_RIDPI</name>
<evidence type="ECO:0000313" key="6">
    <source>
        <dbReference type="EMBL" id="KAK2183880.1"/>
    </source>
</evidence>
<dbReference type="PROSITE" id="PS50951">
    <property type="entry name" value="SARAH"/>
    <property type="match status" value="1"/>
</dbReference>
<keyword evidence="1" id="KW-0597">Phosphoprotein</keyword>
<feature type="domain" description="WW" evidence="4">
    <location>
        <begin position="327"/>
        <end position="360"/>
    </location>
</feature>
<evidence type="ECO:0000256" key="3">
    <source>
        <dbReference type="SAM" id="MobiDB-lite"/>
    </source>
</evidence>
<dbReference type="GO" id="GO:0035329">
    <property type="term" value="P:hippo signaling"/>
    <property type="evidence" value="ECO:0007669"/>
    <property type="project" value="InterPro"/>
</dbReference>
<dbReference type="Gene3D" id="2.20.70.10">
    <property type="match status" value="2"/>
</dbReference>
<keyword evidence="2" id="KW-0677">Repeat</keyword>
<evidence type="ECO:0000313" key="7">
    <source>
        <dbReference type="Proteomes" id="UP001209878"/>
    </source>
</evidence>
<proteinExistence type="predicted"/>
<keyword evidence="7" id="KW-1185">Reference proteome</keyword>